<dbReference type="GO" id="GO:0008168">
    <property type="term" value="F:methyltransferase activity"/>
    <property type="evidence" value="ECO:0007669"/>
    <property type="project" value="UniProtKB-KW"/>
</dbReference>
<evidence type="ECO:0000313" key="2">
    <source>
        <dbReference type="EMBL" id="SCF18072.1"/>
    </source>
</evidence>
<dbReference type="InterPro" id="IPR029063">
    <property type="entry name" value="SAM-dependent_MTases_sf"/>
</dbReference>
<organism evidence="2 3">
    <name type="scientific">Micromonospora purpureochromogenes</name>
    <dbReference type="NCBI Taxonomy" id="47872"/>
    <lineage>
        <taxon>Bacteria</taxon>
        <taxon>Bacillati</taxon>
        <taxon>Actinomycetota</taxon>
        <taxon>Actinomycetes</taxon>
        <taxon>Micromonosporales</taxon>
        <taxon>Micromonosporaceae</taxon>
        <taxon>Micromonospora</taxon>
    </lineage>
</organism>
<dbReference type="CDD" id="cd02440">
    <property type="entry name" value="AdoMet_MTases"/>
    <property type="match status" value="1"/>
</dbReference>
<dbReference type="PANTHER" id="PTHR42912:SF95">
    <property type="entry name" value="METHYLTRANSFERASE TYPE 11 DOMAIN-CONTAINING PROTEIN"/>
    <property type="match status" value="1"/>
</dbReference>
<name>A0A1C4YBE3_9ACTN</name>
<evidence type="ECO:0000313" key="3">
    <source>
        <dbReference type="Proteomes" id="UP000198228"/>
    </source>
</evidence>
<dbReference type="Proteomes" id="UP000198228">
    <property type="component" value="Chromosome I"/>
</dbReference>
<dbReference type="Gene3D" id="3.40.50.150">
    <property type="entry name" value="Vaccinia Virus protein VP39"/>
    <property type="match status" value="1"/>
</dbReference>
<reference evidence="2 3" key="1">
    <citation type="submission" date="2016-06" db="EMBL/GenBank/DDBJ databases">
        <authorList>
            <person name="Kjaerup R.B."/>
            <person name="Dalgaard T.S."/>
            <person name="Juul-Madsen H.R."/>
        </authorList>
    </citation>
    <scope>NUCLEOTIDE SEQUENCE [LARGE SCALE GENOMIC DNA]</scope>
    <source>
        <strain evidence="2 3">DSM 43821</strain>
    </source>
</reference>
<dbReference type="SUPFAM" id="SSF53335">
    <property type="entry name" value="S-adenosyl-L-methionine-dependent methyltransferases"/>
    <property type="match status" value="1"/>
</dbReference>
<keyword evidence="2" id="KW-0489">Methyltransferase</keyword>
<dbReference type="AlphaFoldDB" id="A0A1C4YBE3"/>
<proteinExistence type="predicted"/>
<gene>
    <name evidence="2" type="ORF">GA0074696_3223</name>
</gene>
<keyword evidence="2" id="KW-0808">Transferase</keyword>
<dbReference type="PANTHER" id="PTHR42912">
    <property type="entry name" value="METHYLTRANSFERASE"/>
    <property type="match status" value="1"/>
</dbReference>
<dbReference type="GO" id="GO:0032259">
    <property type="term" value="P:methylation"/>
    <property type="evidence" value="ECO:0007669"/>
    <property type="project" value="UniProtKB-KW"/>
</dbReference>
<feature type="domain" description="Methyltransferase" evidence="1">
    <location>
        <begin position="54"/>
        <end position="144"/>
    </location>
</feature>
<dbReference type="InterPro" id="IPR041698">
    <property type="entry name" value="Methyltransf_25"/>
</dbReference>
<dbReference type="InterPro" id="IPR050508">
    <property type="entry name" value="Methyltransf_Superfamily"/>
</dbReference>
<dbReference type="Pfam" id="PF13649">
    <property type="entry name" value="Methyltransf_25"/>
    <property type="match status" value="1"/>
</dbReference>
<sequence>MTEPDFLTATRTSYDTMVADYTEFIRNELAARPLDRAMLAAFAELVLADGGGPVLEVGCGPGRITRHLHDLGLDAAGLDLSPGMLAQARRDHPDLRFTEGSMLELDLADGALAGLVAWYSVIHLPDDRLPDAFAEFHRVLAPGGHLLLAFQVGDEPVHRTDAWGRPVSLTFHRRRPEQVARLLHAAGLDVQARLCREPQEWDGRRESTPQACLLARRPADDRR</sequence>
<evidence type="ECO:0000259" key="1">
    <source>
        <dbReference type="Pfam" id="PF13649"/>
    </source>
</evidence>
<dbReference type="RefSeq" id="WP_088961841.1">
    <property type="nucleotide sequence ID" value="NZ_LT607410.1"/>
</dbReference>
<accession>A0A1C4YBE3</accession>
<protein>
    <submittedName>
        <fullName evidence="2">Methyltransferase domain-containing protein</fullName>
    </submittedName>
</protein>
<dbReference type="EMBL" id="LT607410">
    <property type="protein sequence ID" value="SCF18072.1"/>
    <property type="molecule type" value="Genomic_DNA"/>
</dbReference>